<dbReference type="EC" id="1.14.14.17" evidence="4 10"/>
<evidence type="ECO:0000313" key="13">
    <source>
        <dbReference type="EMBL" id="SPO04192.1"/>
    </source>
</evidence>
<dbReference type="Pfam" id="PF01494">
    <property type="entry name" value="FAD_binding_3"/>
    <property type="match status" value="1"/>
</dbReference>
<comment type="function">
    <text evidence="10">Catalyzes the stereospecific oxidation of squalene to (S)-2,3-epoxysqualene, and is considered to be a rate-limiting enzyme in steroid biosynthesis.</text>
</comment>
<dbReference type="GO" id="GO:0005789">
    <property type="term" value="C:endoplasmic reticulum membrane"/>
    <property type="evidence" value="ECO:0007669"/>
    <property type="project" value="UniProtKB-SubCell"/>
</dbReference>
<keyword evidence="14" id="KW-1185">Reference proteome</keyword>
<feature type="domain" description="FAD-binding" evidence="11">
    <location>
        <begin position="9"/>
        <end position="69"/>
    </location>
</feature>
<dbReference type="InterPro" id="IPR040125">
    <property type="entry name" value="Squalene_monox"/>
</dbReference>
<dbReference type="GO" id="GO:0006696">
    <property type="term" value="P:ergosterol biosynthetic process"/>
    <property type="evidence" value="ECO:0007669"/>
    <property type="project" value="TreeGrafter"/>
</dbReference>
<keyword evidence="13" id="KW-0503">Monooxygenase</keyword>
<evidence type="ECO:0000256" key="7">
    <source>
        <dbReference type="ARBA" id="ARBA00022848"/>
    </source>
</evidence>
<keyword evidence="7" id="KW-0492">Microsome</keyword>
<dbReference type="InterPro" id="IPR036188">
    <property type="entry name" value="FAD/NAD-bd_sf"/>
</dbReference>
<dbReference type="PANTHER" id="PTHR10835:SF0">
    <property type="entry name" value="SQUALENE MONOOXYGENASE"/>
    <property type="match status" value="1"/>
</dbReference>
<dbReference type="SUPFAM" id="SSF51905">
    <property type="entry name" value="FAD/NAD(P)-binding domain"/>
    <property type="match status" value="1"/>
</dbReference>
<dbReference type="InterPro" id="IPR002938">
    <property type="entry name" value="FAD-bd"/>
</dbReference>
<comment type="subcellular location">
    <subcellularLocation>
        <location evidence="10">Endoplasmic reticulum membrane</location>
        <topology evidence="10">Multi-pass membrane protein</topology>
    </subcellularLocation>
    <subcellularLocation>
        <location evidence="2">Microsome membrane</location>
        <topology evidence="2">Multi-pass membrane protein</topology>
    </subcellularLocation>
</comment>
<gene>
    <name evidence="13" type="ORF">DNG_06875</name>
</gene>
<dbReference type="InterPro" id="IPR013698">
    <property type="entry name" value="Squalene_epoxidase"/>
</dbReference>
<evidence type="ECO:0000256" key="6">
    <source>
        <dbReference type="ARBA" id="ARBA00022827"/>
    </source>
</evidence>
<evidence type="ECO:0000259" key="12">
    <source>
        <dbReference type="Pfam" id="PF08491"/>
    </source>
</evidence>
<name>A0AAE8N1A9_9PEZI</name>
<dbReference type="Proteomes" id="UP001187682">
    <property type="component" value="Unassembled WGS sequence"/>
</dbReference>
<feature type="domain" description="Squalene epoxidase" evidence="12">
    <location>
        <begin position="136"/>
        <end position="347"/>
    </location>
</feature>
<evidence type="ECO:0000256" key="3">
    <source>
        <dbReference type="ARBA" id="ARBA00008802"/>
    </source>
</evidence>
<dbReference type="GO" id="GO:0004506">
    <property type="term" value="F:squalene monooxygenase activity"/>
    <property type="evidence" value="ECO:0007669"/>
    <property type="project" value="UniProtKB-UniRule"/>
</dbReference>
<evidence type="ECO:0000256" key="4">
    <source>
        <dbReference type="ARBA" id="ARBA00012312"/>
    </source>
</evidence>
<evidence type="ECO:0000256" key="9">
    <source>
        <dbReference type="ARBA" id="ARBA00023136"/>
    </source>
</evidence>
<proteinExistence type="inferred from homology"/>
<dbReference type="Gene3D" id="3.50.50.60">
    <property type="entry name" value="FAD/NAD(P)-binding domain"/>
    <property type="match status" value="1"/>
</dbReference>
<evidence type="ECO:0000256" key="1">
    <source>
        <dbReference type="ARBA" id="ARBA00001974"/>
    </source>
</evidence>
<comment type="similarity">
    <text evidence="3 10">Belongs to the squalene monooxygenase family.</text>
</comment>
<comment type="caution">
    <text evidence="13">The sequence shown here is derived from an EMBL/GenBank/DDBJ whole genome shotgun (WGS) entry which is preliminary data.</text>
</comment>
<dbReference type="PANTHER" id="PTHR10835">
    <property type="entry name" value="SQUALENE MONOOXYGENASE"/>
    <property type="match status" value="1"/>
</dbReference>
<comment type="cofactor">
    <cofactor evidence="1 10">
        <name>FAD</name>
        <dbReference type="ChEBI" id="CHEBI:57692"/>
    </cofactor>
</comment>
<protein>
    <recommendedName>
        <fullName evidence="4 10">Squalene monooxygenase</fullName>
        <ecNumber evidence="4 10">1.14.14.17</ecNumber>
    </recommendedName>
</protein>
<evidence type="ECO:0000256" key="10">
    <source>
        <dbReference type="RuleBase" id="RU367121"/>
    </source>
</evidence>
<organism evidence="13 14">
    <name type="scientific">Cephalotrichum gorgonifer</name>
    <dbReference type="NCBI Taxonomy" id="2041049"/>
    <lineage>
        <taxon>Eukaryota</taxon>
        <taxon>Fungi</taxon>
        <taxon>Dikarya</taxon>
        <taxon>Ascomycota</taxon>
        <taxon>Pezizomycotina</taxon>
        <taxon>Sordariomycetes</taxon>
        <taxon>Hypocreomycetidae</taxon>
        <taxon>Microascales</taxon>
        <taxon>Microascaceae</taxon>
        <taxon>Cephalotrichum</taxon>
    </lineage>
</organism>
<keyword evidence="5 10" id="KW-0285">Flavoprotein</keyword>
<evidence type="ECO:0000259" key="11">
    <source>
        <dbReference type="Pfam" id="PF01494"/>
    </source>
</evidence>
<evidence type="ECO:0000313" key="14">
    <source>
        <dbReference type="Proteomes" id="UP001187682"/>
    </source>
</evidence>
<dbReference type="Pfam" id="PF08491">
    <property type="entry name" value="SE"/>
    <property type="match status" value="1"/>
</dbReference>
<evidence type="ECO:0000256" key="5">
    <source>
        <dbReference type="ARBA" id="ARBA00022630"/>
    </source>
</evidence>
<dbReference type="AlphaFoldDB" id="A0AAE8N1A9"/>
<dbReference type="PRINTS" id="PR00420">
    <property type="entry name" value="RNGMNOXGNASE"/>
</dbReference>
<keyword evidence="8 10" id="KW-0560">Oxidoreductase</keyword>
<evidence type="ECO:0000256" key="8">
    <source>
        <dbReference type="ARBA" id="ARBA00023002"/>
    </source>
</evidence>
<dbReference type="GO" id="GO:0071949">
    <property type="term" value="F:FAD binding"/>
    <property type="evidence" value="ECO:0007669"/>
    <property type="project" value="InterPro"/>
</dbReference>
<comment type="catalytic activity">
    <reaction evidence="10">
        <text>squalene + reduced [NADPH--hemoprotein reductase] + O2 = (S)-2,3-epoxysqualene + oxidized [NADPH--hemoprotein reductase] + H2O + H(+)</text>
        <dbReference type="Rhea" id="RHEA:25282"/>
        <dbReference type="Rhea" id="RHEA-COMP:11964"/>
        <dbReference type="Rhea" id="RHEA-COMP:11965"/>
        <dbReference type="ChEBI" id="CHEBI:15377"/>
        <dbReference type="ChEBI" id="CHEBI:15378"/>
        <dbReference type="ChEBI" id="CHEBI:15379"/>
        <dbReference type="ChEBI" id="CHEBI:15440"/>
        <dbReference type="ChEBI" id="CHEBI:15441"/>
        <dbReference type="ChEBI" id="CHEBI:57618"/>
        <dbReference type="ChEBI" id="CHEBI:58210"/>
        <dbReference type="EC" id="1.14.14.17"/>
    </reaction>
</comment>
<reference evidence="13" key="1">
    <citation type="submission" date="2018-03" db="EMBL/GenBank/DDBJ databases">
        <authorList>
            <person name="Guldener U."/>
        </authorList>
    </citation>
    <scope>NUCLEOTIDE SEQUENCE</scope>
</reference>
<accession>A0AAE8N1A9</accession>
<keyword evidence="6 10" id="KW-0274">FAD</keyword>
<evidence type="ECO:0000256" key="2">
    <source>
        <dbReference type="ARBA" id="ARBA00004154"/>
    </source>
</evidence>
<keyword evidence="10" id="KW-0256">Endoplasmic reticulum</keyword>
<sequence>MATIHATSYDVLIIGAGVAGCVLARSFGRQGRSVLVIERSLAEPDRIVGELLQPGGVKGLEHLGLEECLEGIEATPVRGYHLYWGDEETSFWFCPEIFADGAGRTRVKEHTGRSFHHGRFVAKLRTAIEEDHTDYFADLIILADGANSNFRSQFSPSKPKSQSRFWGLELSGVHLPMPYYAYGVLGSGPPLLVYQISNGETRILIDIFDDVYAKLVGHNAVRTHIAERVLPTLPRWLQPSLREALRSGRLRSMPNSWMPSIPSHVPGLVMLGDAANMRHPMTGAGMTVAIKDAILLADLLKPEAILSLGDSNAVLKKLGDFHWKRKYHSASLNVLAQCLYLLFASEEPSGSCSEALLRSFRVEKRISEAPLGSWEV</sequence>
<dbReference type="EMBL" id="ONZQ02000009">
    <property type="protein sequence ID" value="SPO04192.1"/>
    <property type="molecule type" value="Genomic_DNA"/>
</dbReference>
<keyword evidence="9" id="KW-0472">Membrane</keyword>